<dbReference type="InterPro" id="IPR049039">
    <property type="entry name" value="RMD1-3_a_helical_rpt"/>
</dbReference>
<keyword evidence="6" id="KW-0206">Cytoskeleton</keyword>
<dbReference type="EMBL" id="LR877153">
    <property type="protein sequence ID" value="CAD2217617.1"/>
    <property type="molecule type" value="Genomic_DNA"/>
</dbReference>
<evidence type="ECO:0000256" key="6">
    <source>
        <dbReference type="ARBA" id="ARBA00023212"/>
    </source>
</evidence>
<dbReference type="GO" id="GO:0005876">
    <property type="term" value="C:spindle microtubule"/>
    <property type="evidence" value="ECO:0007669"/>
    <property type="project" value="TreeGrafter"/>
</dbReference>
<comment type="subunit">
    <text evidence="2">Interacts with microtubules.</text>
</comment>
<reference evidence="9 10" key="1">
    <citation type="submission" date="2020-08" db="EMBL/GenBank/DDBJ databases">
        <authorList>
            <person name="Newling K."/>
            <person name="Davey J."/>
            <person name="Forrester S."/>
        </authorList>
    </citation>
    <scope>NUCLEOTIDE SEQUENCE [LARGE SCALE GENOMIC DNA]</scope>
    <source>
        <strain evidence="10">Crithidia deanei Carvalho (ATCC PRA-265)</strain>
    </source>
</reference>
<gene>
    <name evidence="9" type="ORF">ADEAN_000509500</name>
</gene>
<keyword evidence="5" id="KW-0802">TPR repeat</keyword>
<evidence type="ECO:0000256" key="8">
    <source>
        <dbReference type="ARBA" id="ARBA00041958"/>
    </source>
</evidence>
<dbReference type="Pfam" id="PF21033">
    <property type="entry name" value="RMD1-3"/>
    <property type="match status" value="1"/>
</dbReference>
<evidence type="ECO:0000256" key="3">
    <source>
        <dbReference type="ARBA" id="ARBA00022490"/>
    </source>
</evidence>
<dbReference type="OrthoDB" id="69711at2759"/>
<dbReference type="InterPro" id="IPR011990">
    <property type="entry name" value="TPR-like_helical_dom_sf"/>
</dbReference>
<evidence type="ECO:0000256" key="5">
    <source>
        <dbReference type="ARBA" id="ARBA00022803"/>
    </source>
</evidence>
<name>A0A7G2CF15_9TRYP</name>
<organism evidence="9 10">
    <name type="scientific">Angomonas deanei</name>
    <dbReference type="NCBI Taxonomy" id="59799"/>
    <lineage>
        <taxon>Eukaryota</taxon>
        <taxon>Discoba</taxon>
        <taxon>Euglenozoa</taxon>
        <taxon>Kinetoplastea</taxon>
        <taxon>Metakinetoplastina</taxon>
        <taxon>Trypanosomatida</taxon>
        <taxon>Trypanosomatidae</taxon>
        <taxon>Strigomonadinae</taxon>
        <taxon>Angomonas</taxon>
    </lineage>
</organism>
<keyword evidence="10" id="KW-1185">Reference proteome</keyword>
<dbReference type="PANTHER" id="PTHR16056">
    <property type="entry name" value="REGULATOR OF MICROTUBULE DYNAMICS PROTEIN"/>
    <property type="match status" value="1"/>
</dbReference>
<dbReference type="Proteomes" id="UP000515908">
    <property type="component" value="Chromosome 09"/>
</dbReference>
<evidence type="ECO:0000256" key="2">
    <source>
        <dbReference type="ARBA" id="ARBA00011375"/>
    </source>
</evidence>
<comment type="subcellular location">
    <subcellularLocation>
        <location evidence="1">Cytoplasm</location>
        <location evidence="1">Cytoskeleton</location>
    </subcellularLocation>
</comment>
<accession>A0A7G2CF15</accession>
<keyword evidence="4" id="KW-0677">Repeat</keyword>
<evidence type="ECO:0000313" key="9">
    <source>
        <dbReference type="EMBL" id="CAD2217617.1"/>
    </source>
</evidence>
<keyword evidence="3" id="KW-0963">Cytoplasm</keyword>
<dbReference type="SUPFAM" id="SSF48452">
    <property type="entry name" value="TPR-like"/>
    <property type="match status" value="1"/>
</dbReference>
<dbReference type="GO" id="GO:0097431">
    <property type="term" value="C:mitotic spindle pole"/>
    <property type="evidence" value="ECO:0007669"/>
    <property type="project" value="TreeGrafter"/>
</dbReference>
<protein>
    <recommendedName>
        <fullName evidence="7">Regulator of microtubule dynamics protein 1</fullName>
    </recommendedName>
    <alternativeName>
        <fullName evidence="8">Protein FAM82B</fullName>
    </alternativeName>
</protein>
<dbReference type="GO" id="GO:0008017">
    <property type="term" value="F:microtubule binding"/>
    <property type="evidence" value="ECO:0007669"/>
    <property type="project" value="TreeGrafter"/>
</dbReference>
<sequence>MAEESTDSDVRRPHLLQGLELCQQSVKEDGNNFASHKWLGILLSAQDVGNKEKIANAYTIKEHFLKAVELNPKDATSLHCMGNWCYSVLKIGWLERKAAAMLFGEPPSSTTEECLKYLLASAEAGDTIHNATMIGDVYKMDGNKAEARKWYQKAIDMPTSSELQKRNHDKAVKGLKSL</sequence>
<evidence type="ECO:0000313" key="10">
    <source>
        <dbReference type="Proteomes" id="UP000515908"/>
    </source>
</evidence>
<evidence type="ECO:0000256" key="7">
    <source>
        <dbReference type="ARBA" id="ARBA00039966"/>
    </source>
</evidence>
<proteinExistence type="predicted"/>
<dbReference type="VEuPathDB" id="TriTrypDB:ADEAN_000509500"/>
<dbReference type="PANTHER" id="PTHR16056:SF16">
    <property type="entry name" value="REGULATOR OF MICROTUBULE DYNAMICS PROTEIN 1"/>
    <property type="match status" value="1"/>
</dbReference>
<dbReference type="GO" id="GO:0005737">
    <property type="term" value="C:cytoplasm"/>
    <property type="evidence" value="ECO:0007669"/>
    <property type="project" value="TreeGrafter"/>
</dbReference>
<evidence type="ECO:0000256" key="1">
    <source>
        <dbReference type="ARBA" id="ARBA00004245"/>
    </source>
</evidence>
<evidence type="ECO:0000256" key="4">
    <source>
        <dbReference type="ARBA" id="ARBA00022737"/>
    </source>
</evidence>
<dbReference type="Gene3D" id="1.25.40.10">
    <property type="entry name" value="Tetratricopeptide repeat domain"/>
    <property type="match status" value="1"/>
</dbReference>
<dbReference type="AlphaFoldDB" id="A0A7G2CF15"/>